<gene>
    <name evidence="1" type="ORF">JIN85_14270</name>
</gene>
<evidence type="ECO:0000313" key="1">
    <source>
        <dbReference type="EMBL" id="MBK1883585.1"/>
    </source>
</evidence>
<reference evidence="1" key="1">
    <citation type="submission" date="2021-01" db="EMBL/GenBank/DDBJ databases">
        <title>Modified the classification status of verrucomicrobia.</title>
        <authorList>
            <person name="Feng X."/>
        </authorList>
    </citation>
    <scope>NUCLEOTIDE SEQUENCE</scope>
    <source>
        <strain evidence="1">KCTC 22041</strain>
    </source>
</reference>
<sequence>MTFRRPMSQIASQTICLLVGLIAVIPLGGCSGGLPALSPGGYVVQPAHLGQFTSGGSLSTLWYRGSDAHYHYFSHLVKVSTNYRVKRSELTLDSDNEFPLGSKDPVFASPMVARALKEGPGEQGVGGNGEQAR</sequence>
<dbReference type="EMBL" id="JAENIJ010000024">
    <property type="protein sequence ID" value="MBK1883585.1"/>
    <property type="molecule type" value="Genomic_DNA"/>
</dbReference>
<comment type="caution">
    <text evidence="1">The sequence shown here is derived from an EMBL/GenBank/DDBJ whole genome shotgun (WGS) entry which is preliminary data.</text>
</comment>
<accession>A0A934S5Q3</accession>
<keyword evidence="2" id="KW-1185">Reference proteome</keyword>
<evidence type="ECO:0000313" key="2">
    <source>
        <dbReference type="Proteomes" id="UP000603141"/>
    </source>
</evidence>
<dbReference type="Proteomes" id="UP000603141">
    <property type="component" value="Unassembled WGS sequence"/>
</dbReference>
<protein>
    <submittedName>
        <fullName evidence="1">Uncharacterized protein</fullName>
    </submittedName>
</protein>
<dbReference type="AlphaFoldDB" id="A0A934S5Q3"/>
<organism evidence="1 2">
    <name type="scientific">Luteolibacter pohnpeiensis</name>
    <dbReference type="NCBI Taxonomy" id="454153"/>
    <lineage>
        <taxon>Bacteria</taxon>
        <taxon>Pseudomonadati</taxon>
        <taxon>Verrucomicrobiota</taxon>
        <taxon>Verrucomicrobiia</taxon>
        <taxon>Verrucomicrobiales</taxon>
        <taxon>Verrucomicrobiaceae</taxon>
        <taxon>Luteolibacter</taxon>
    </lineage>
</organism>
<proteinExistence type="predicted"/>
<name>A0A934S5Q3_9BACT</name>